<dbReference type="Proteomes" id="UP000003226">
    <property type="component" value="Unassembled WGS sequence"/>
</dbReference>
<dbReference type="InterPro" id="IPR036597">
    <property type="entry name" value="Fido-like_dom_sf"/>
</dbReference>
<evidence type="ECO:0000313" key="3">
    <source>
        <dbReference type="Proteomes" id="UP000003226"/>
    </source>
</evidence>
<dbReference type="Gene3D" id="1.20.120.1870">
    <property type="entry name" value="Fic/DOC protein, Fido domain"/>
    <property type="match status" value="1"/>
</dbReference>
<dbReference type="PIRSF" id="PIRSF018297">
    <property type="entry name" value="Doc"/>
    <property type="match status" value="1"/>
</dbReference>
<gene>
    <name evidence="2" type="ORF">UU7_04022</name>
</gene>
<comment type="caution">
    <text evidence="2">The sequence shown here is derived from an EMBL/GenBank/DDBJ whole genome shotgun (WGS) entry which is preliminary data.</text>
</comment>
<reference evidence="2 3" key="1">
    <citation type="journal article" date="2012" name="J. Bacteriol.">
        <title>Genome sequences for six rhodanobacter strains, isolated from soils and the terrestrial subsurface, with variable denitrification capabilities.</title>
        <authorList>
            <person name="Kostka J.E."/>
            <person name="Green S.J."/>
            <person name="Rishishwar L."/>
            <person name="Prakash O."/>
            <person name="Katz L.S."/>
            <person name="Marino-Ramirez L."/>
            <person name="Jordan I.K."/>
            <person name="Munk C."/>
            <person name="Ivanova N."/>
            <person name="Mikhailova N."/>
            <person name="Watson D.B."/>
            <person name="Brown S.D."/>
            <person name="Palumbo A.V."/>
            <person name="Brooks S.C."/>
        </authorList>
    </citation>
    <scope>NUCLEOTIDE SEQUENCE [LARGE SCALE GENOMIC DNA]</scope>
    <source>
        <strain evidence="2 3">B39</strain>
    </source>
</reference>
<dbReference type="InterPro" id="IPR003812">
    <property type="entry name" value="Fido"/>
</dbReference>
<accession>I4W4M8</accession>
<protein>
    <submittedName>
        <fullName evidence="2">Death-on-curing protein</fullName>
    </submittedName>
</protein>
<dbReference type="EMBL" id="AJXT01000005">
    <property type="protein sequence ID" value="EIL94419.1"/>
    <property type="molecule type" value="Genomic_DNA"/>
</dbReference>
<proteinExistence type="predicted"/>
<sequence length="144" mass="15802">MNMIIWIERPLAIAIHERQLAEHGGGIGVRDDHLLDSALARPQQAHAYGDPPPDLADLAASLAFGLARNHPFVDGNKRTAHVCYRVFLTLNGADLVASDEEKYVHMVALAEGSLPEAEFAAWLRQHMRLDAGSSLNEAPARYAR</sequence>
<evidence type="ECO:0000259" key="1">
    <source>
        <dbReference type="PROSITE" id="PS51459"/>
    </source>
</evidence>
<dbReference type="InterPro" id="IPR053737">
    <property type="entry name" value="Type_II_TA_Toxin"/>
</dbReference>
<dbReference type="GO" id="GO:0016301">
    <property type="term" value="F:kinase activity"/>
    <property type="evidence" value="ECO:0007669"/>
    <property type="project" value="InterPro"/>
</dbReference>
<dbReference type="eggNOG" id="COG3654">
    <property type="taxonomic scope" value="Bacteria"/>
</dbReference>
<evidence type="ECO:0000313" key="2">
    <source>
        <dbReference type="EMBL" id="EIL94419.1"/>
    </source>
</evidence>
<feature type="domain" description="Fido" evidence="1">
    <location>
        <begin position="7"/>
        <end position="125"/>
    </location>
</feature>
<dbReference type="InterPro" id="IPR006440">
    <property type="entry name" value="Doc"/>
</dbReference>
<dbReference type="Pfam" id="PF02661">
    <property type="entry name" value="Fic"/>
    <property type="match status" value="1"/>
</dbReference>
<dbReference type="NCBIfam" id="TIGR01550">
    <property type="entry name" value="DOC_P1"/>
    <property type="match status" value="1"/>
</dbReference>
<dbReference type="SUPFAM" id="SSF140931">
    <property type="entry name" value="Fic-like"/>
    <property type="match status" value="1"/>
</dbReference>
<dbReference type="PANTHER" id="PTHR39426:SF1">
    <property type="entry name" value="HOMOLOGY TO DEATH-ON-CURING PROTEIN OF PHAGE P1"/>
    <property type="match status" value="1"/>
</dbReference>
<name>I4W4M8_9GAMM</name>
<dbReference type="STRING" id="1163407.UU7_04022"/>
<dbReference type="PATRIC" id="fig|1163407.3.peg.808"/>
<organism evidence="2 3">
    <name type="scientific">Rhodanobacter spathiphylli B39</name>
    <dbReference type="NCBI Taxonomy" id="1163407"/>
    <lineage>
        <taxon>Bacteria</taxon>
        <taxon>Pseudomonadati</taxon>
        <taxon>Pseudomonadota</taxon>
        <taxon>Gammaproteobacteria</taxon>
        <taxon>Lysobacterales</taxon>
        <taxon>Rhodanobacteraceae</taxon>
        <taxon>Rhodanobacter</taxon>
    </lineage>
</organism>
<dbReference type="AlphaFoldDB" id="I4W4M8"/>
<dbReference type="PROSITE" id="PS51459">
    <property type="entry name" value="FIDO"/>
    <property type="match status" value="1"/>
</dbReference>
<keyword evidence="3" id="KW-1185">Reference proteome</keyword>
<dbReference type="PANTHER" id="PTHR39426">
    <property type="entry name" value="HOMOLOGY TO DEATH-ON-CURING PROTEIN OF PHAGE P1"/>
    <property type="match status" value="1"/>
</dbReference>